<sequence>MFERDVTNDIDRHNSLMISGDKNLQNQKKPIYDVFLGGSCGNTCWRSEIVIPYLKRHGITYYDPQRPVWSENMIREEQRAKENSRIFLFVLDPGTINATSFLEIAYFASRKASKLVVVFLGRHEWSDKALKVDLPDRIRTCNLLEAILKRHSVLMLTSINEALDFVDEKIIRDKPFNEHKHLAQLLYQSRALSSSQQRLPYLKLNARRCLNKCSDGLKKAKSFCKTRLFAHFRRFTILLAFEMILVLLFNFILSPFILSPAFGATGISIWVLIIPILAFNYLLLLAFVIYYRFKSNRRKRKIQRTLLLPMPPLPRVSTMGDSLSQHQHQQSFRGASRTTFSSSQSSNSLAGGNGYEPMIELIISGSTTAGVKHQQQHSVAYNRPNRNKEKQKYRISPTEKSEKLRLNGCLTSPVGYDVFLSCSSSSELDWITQKAVPELHKNGLSYTSALMCDSRMRIPFLHTANHILYYIPSYKTFLSGMIEVAYFIGHADWQVTVCVPREAECLVLLDGQSEKLDPEIYAAVERRNECYRMAFSYLKDMAARRQVKVFTRVEDAIKHIRERNTNDQRHQQSNNEIEKGQQPQSFSKENQTEIDDQKEETSSSPSFGRKTALRQILEKQHLVKERTSQNLLAYLQEAAARGKNLELDLTEIRPDSNGKINGIQISGSCGNLLKPNS</sequence>
<keyword evidence="2" id="KW-0472">Membrane</keyword>
<feature type="transmembrane region" description="Helical" evidence="2">
    <location>
        <begin position="235"/>
        <end position="257"/>
    </location>
</feature>
<feature type="compositionally biased region" description="Polar residues" evidence="1">
    <location>
        <begin position="571"/>
        <end position="589"/>
    </location>
</feature>
<dbReference type="GO" id="GO:0005886">
    <property type="term" value="C:plasma membrane"/>
    <property type="evidence" value="ECO:0007669"/>
    <property type="project" value="TreeGrafter"/>
</dbReference>
<keyword evidence="2" id="KW-1133">Transmembrane helix</keyword>
<feature type="region of interest" description="Disordered" evidence="1">
    <location>
        <begin position="561"/>
        <end position="609"/>
    </location>
</feature>
<name>A0A915P4E9_9BILA</name>
<dbReference type="WBParaSite" id="scf7180000423145.g10309">
    <property type="protein sequence ID" value="scf7180000423145.g10309"/>
    <property type="gene ID" value="scf7180000423145.g10309"/>
</dbReference>
<feature type="compositionally biased region" description="Basic and acidic residues" evidence="1">
    <location>
        <begin position="386"/>
        <end position="397"/>
    </location>
</feature>
<proteinExistence type="predicted"/>
<dbReference type="SUPFAM" id="SSF52200">
    <property type="entry name" value="Toll/Interleukin receptor TIR domain"/>
    <property type="match status" value="1"/>
</dbReference>
<keyword evidence="2" id="KW-0812">Transmembrane</keyword>
<dbReference type="PANTHER" id="PTHR36300:SF1">
    <property type="entry name" value="RAW, ISOFORM A"/>
    <property type="match status" value="1"/>
</dbReference>
<evidence type="ECO:0000256" key="2">
    <source>
        <dbReference type="SAM" id="Phobius"/>
    </source>
</evidence>
<accession>A0A915P4E9</accession>
<evidence type="ECO:0000313" key="4">
    <source>
        <dbReference type="WBParaSite" id="scf7180000423145.g10309"/>
    </source>
</evidence>
<evidence type="ECO:0000256" key="1">
    <source>
        <dbReference type="SAM" id="MobiDB-lite"/>
    </source>
</evidence>
<dbReference type="Gene3D" id="3.40.50.450">
    <property type="match status" value="1"/>
</dbReference>
<protein>
    <submittedName>
        <fullName evidence="4">Uncharacterized protein</fullName>
    </submittedName>
</protein>
<reference evidence="4" key="1">
    <citation type="submission" date="2022-11" db="UniProtKB">
        <authorList>
            <consortium name="WormBaseParasite"/>
        </authorList>
    </citation>
    <scope>IDENTIFICATION</scope>
</reference>
<dbReference type="PANTHER" id="PTHR36300">
    <property type="entry name" value="RAW, ISOFORM A"/>
    <property type="match status" value="1"/>
</dbReference>
<organism evidence="3 4">
    <name type="scientific">Meloidogyne floridensis</name>
    <dbReference type="NCBI Taxonomy" id="298350"/>
    <lineage>
        <taxon>Eukaryota</taxon>
        <taxon>Metazoa</taxon>
        <taxon>Ecdysozoa</taxon>
        <taxon>Nematoda</taxon>
        <taxon>Chromadorea</taxon>
        <taxon>Rhabditida</taxon>
        <taxon>Tylenchina</taxon>
        <taxon>Tylenchomorpha</taxon>
        <taxon>Tylenchoidea</taxon>
        <taxon>Meloidogynidae</taxon>
        <taxon>Meloidogyninae</taxon>
        <taxon>Meloidogyne</taxon>
    </lineage>
</organism>
<dbReference type="Proteomes" id="UP000887560">
    <property type="component" value="Unplaced"/>
</dbReference>
<dbReference type="Pfam" id="PF15891">
    <property type="entry name" value="Nuc_deoxyri_tr2"/>
    <property type="match status" value="1"/>
</dbReference>
<evidence type="ECO:0000313" key="3">
    <source>
        <dbReference type="Proteomes" id="UP000887560"/>
    </source>
</evidence>
<dbReference type="InterPro" id="IPR039470">
    <property type="entry name" value="Nuc_deoxyri_tr2"/>
</dbReference>
<feature type="transmembrane region" description="Helical" evidence="2">
    <location>
        <begin position="269"/>
        <end position="291"/>
    </location>
</feature>
<dbReference type="AlphaFoldDB" id="A0A915P4E9"/>
<feature type="compositionally biased region" description="Basic and acidic residues" evidence="1">
    <location>
        <begin position="561"/>
        <end position="570"/>
    </location>
</feature>
<dbReference type="InterPro" id="IPR035897">
    <property type="entry name" value="Toll_tir_struct_dom_sf"/>
</dbReference>
<feature type="region of interest" description="Disordered" evidence="1">
    <location>
        <begin position="373"/>
        <end position="397"/>
    </location>
</feature>
<keyword evidence="3" id="KW-1185">Reference proteome</keyword>